<dbReference type="EMBL" id="NEDP02003748">
    <property type="protein sequence ID" value="OWF47928.1"/>
    <property type="molecule type" value="Genomic_DNA"/>
</dbReference>
<dbReference type="AlphaFoldDB" id="A0A210QGQ4"/>
<evidence type="ECO:0000313" key="2">
    <source>
        <dbReference type="EMBL" id="OWF47928.1"/>
    </source>
</evidence>
<evidence type="ECO:0000313" key="3">
    <source>
        <dbReference type="Proteomes" id="UP000242188"/>
    </source>
</evidence>
<feature type="compositionally biased region" description="Polar residues" evidence="1">
    <location>
        <begin position="76"/>
        <end position="87"/>
    </location>
</feature>
<gene>
    <name evidence="2" type="ORF">KP79_PYT15554</name>
</gene>
<keyword evidence="3" id="KW-1185">Reference proteome</keyword>
<dbReference type="OrthoDB" id="6067610at2759"/>
<sequence>MMFGHAQTEQHIHIQSRDKQVKDMVKKMVLNLENLQGNLQQVVSDLRTLVDQIDSVTAKIDKTYGTKWRREEKSPSSKTARSPSNIPRRTGRNGDDVKRDLLRVEETRAWDASPDLDLSYLQISPGEHRSRWGRSLVLSDPLNISSNAERTPKRSFSLGTDMGDYVGAPLQDLLQNDTVCGAPRQAPKRSISVNTDMTDNSGVSVQTCIPVPVAKCFAQIKHNVVEEEMTLPKPEVDISPDSKSSGESVDHKPVIAVDVTPEDGINTLYGCFGAEASGSSASGGGYTGGGIPYDLLNSKIVNVDSSSEHGSYSTEDYDGMYERLMENQLENMSASSDCTDLTESSEYNMDLGSLDKSDTTSFSDDIEVRYDRDINTWTSYTLAHMNSSARSSDSCLSETPSDILNDNTQATVMYGNMIFSDQLVVLNSRKHRRKRLQRDHITNNAVDIP</sequence>
<organism evidence="2 3">
    <name type="scientific">Mizuhopecten yessoensis</name>
    <name type="common">Japanese scallop</name>
    <name type="synonym">Patinopecten yessoensis</name>
    <dbReference type="NCBI Taxonomy" id="6573"/>
    <lineage>
        <taxon>Eukaryota</taxon>
        <taxon>Metazoa</taxon>
        <taxon>Spiralia</taxon>
        <taxon>Lophotrochozoa</taxon>
        <taxon>Mollusca</taxon>
        <taxon>Bivalvia</taxon>
        <taxon>Autobranchia</taxon>
        <taxon>Pteriomorphia</taxon>
        <taxon>Pectinida</taxon>
        <taxon>Pectinoidea</taxon>
        <taxon>Pectinidae</taxon>
        <taxon>Mizuhopecten</taxon>
    </lineage>
</organism>
<name>A0A210QGQ4_MIZYE</name>
<accession>A0A210QGQ4</accession>
<protein>
    <submittedName>
        <fullName evidence="2">Uncharacterized protein</fullName>
    </submittedName>
</protein>
<evidence type="ECO:0000256" key="1">
    <source>
        <dbReference type="SAM" id="MobiDB-lite"/>
    </source>
</evidence>
<feature type="region of interest" description="Disordered" evidence="1">
    <location>
        <begin position="67"/>
        <end position="99"/>
    </location>
</feature>
<comment type="caution">
    <text evidence="2">The sequence shown here is derived from an EMBL/GenBank/DDBJ whole genome shotgun (WGS) entry which is preliminary data.</text>
</comment>
<proteinExistence type="predicted"/>
<dbReference type="Proteomes" id="UP000242188">
    <property type="component" value="Unassembled WGS sequence"/>
</dbReference>
<reference evidence="2 3" key="1">
    <citation type="journal article" date="2017" name="Nat. Ecol. Evol.">
        <title>Scallop genome provides insights into evolution of bilaterian karyotype and development.</title>
        <authorList>
            <person name="Wang S."/>
            <person name="Zhang J."/>
            <person name="Jiao W."/>
            <person name="Li J."/>
            <person name="Xun X."/>
            <person name="Sun Y."/>
            <person name="Guo X."/>
            <person name="Huan P."/>
            <person name="Dong B."/>
            <person name="Zhang L."/>
            <person name="Hu X."/>
            <person name="Sun X."/>
            <person name="Wang J."/>
            <person name="Zhao C."/>
            <person name="Wang Y."/>
            <person name="Wang D."/>
            <person name="Huang X."/>
            <person name="Wang R."/>
            <person name="Lv J."/>
            <person name="Li Y."/>
            <person name="Zhang Z."/>
            <person name="Liu B."/>
            <person name="Lu W."/>
            <person name="Hui Y."/>
            <person name="Liang J."/>
            <person name="Zhou Z."/>
            <person name="Hou R."/>
            <person name="Li X."/>
            <person name="Liu Y."/>
            <person name="Li H."/>
            <person name="Ning X."/>
            <person name="Lin Y."/>
            <person name="Zhao L."/>
            <person name="Xing Q."/>
            <person name="Dou J."/>
            <person name="Li Y."/>
            <person name="Mao J."/>
            <person name="Guo H."/>
            <person name="Dou H."/>
            <person name="Li T."/>
            <person name="Mu C."/>
            <person name="Jiang W."/>
            <person name="Fu Q."/>
            <person name="Fu X."/>
            <person name="Miao Y."/>
            <person name="Liu J."/>
            <person name="Yu Q."/>
            <person name="Li R."/>
            <person name="Liao H."/>
            <person name="Li X."/>
            <person name="Kong Y."/>
            <person name="Jiang Z."/>
            <person name="Chourrout D."/>
            <person name="Li R."/>
            <person name="Bao Z."/>
        </authorList>
    </citation>
    <scope>NUCLEOTIDE SEQUENCE [LARGE SCALE GENOMIC DNA]</scope>
    <source>
        <strain evidence="2 3">PY_sf001</strain>
    </source>
</reference>